<sequence length="982" mass="105820">MHNLFYFLLQNTTFSIQPKQKRCDVRTVIKTQTECTSCAAGIRRACPKGTKITSGIGNRGCSYTVDMGGVILSLTGCTHTCQTVQITPECCKGYWGSACVECPGGAGNPCNGHGTCMDGKNGNGTCVCDERFTGFYCDKCADEHVYNKECDDVCECNHGLCKNGVSGDGSCICEAGYAGAKCNEESFSCKALKCGQNTRCIEIKGNLQCQCMPGYIKKGNTCQPKDPCKPSPCSINADCTVLGPGQSQCTCKDGYYGDGVICPAFNPCMINNGGCLENSTKCTYRSPGKSFCSCLPGMKSIDASKGCQAPNTCRLSSCDKSALCEPFSSGTFMCVCHEGEIGDGKACYGSILYQLNKFSIEDTQMRKQPGALRLLEDACGSTLRKYGPFTVFIPYMNIKQMNETSTKEFCKLHIIPGQHLTFDMLTRKQLWTLSGEVLEFLQKKFTKLSEPDKIYTIIKSDLPASNGVIHFIDKPITLGNVETLGNQKMTIGDILATNEQFSRFETMLENCDLPSILNGHGSFTVFVPSNNAVDSIRDGRLIYLLTKGKHKLLELVKHHIFISGAVTIDKLLTMPHILTSANEMIKINITANGRILLGESGIPIDRSDIVASNGVIHTLDGILMPKSILPILPHRCNETRYEIIKGECSACDLISTCPDDTIDMGTIDTECSLGPANNTTLGCARNCNRTITEFGCCSGFYGPNCLPCPAGFTNPCYGRGVCVDGIHGTGKCTCFQQFKGIACHICSNLNKHGEYCEEDCKCVHGVCDNRPGSGGVCQGYRCKPGYTGRFCDQTSQSCGELHLSQFCHINASCESTDNSTSCVCNVGYEGDGVSCQPANFCRKPDRGGCSEDAICTNIGPGVVSCQCNPGWIGDGVECSPVDNCVMENRGGCHINADCIFTQPGQNECTCKRGYAGDGLSCDPLDPCLEDNGGCHDMAKCTPLTTGGNTCKCPEGFEGDGLDCYGDILMVGITLCLICWQYK</sequence>
<dbReference type="Gene3D" id="2.30.180.10">
    <property type="entry name" value="FAS1 domain"/>
    <property type="match status" value="2"/>
</dbReference>
<dbReference type="InterPro" id="IPR009030">
    <property type="entry name" value="Growth_fac_rcpt_cys_sf"/>
</dbReference>
<feature type="disulfide bond" evidence="8">
    <location>
        <begin position="154"/>
        <end position="171"/>
    </location>
</feature>
<dbReference type="Gene3D" id="2.10.25.10">
    <property type="entry name" value="Laminin"/>
    <property type="match status" value="6"/>
</dbReference>
<keyword evidence="12" id="KW-1185">Reference proteome</keyword>
<dbReference type="Proteomes" id="UP001295444">
    <property type="component" value="Chromosome 08"/>
</dbReference>
<dbReference type="PANTHER" id="PTHR24038:SF8">
    <property type="entry name" value="STABILIN-1"/>
    <property type="match status" value="1"/>
</dbReference>
<gene>
    <name evidence="11" type="ORF">PECUL_23A011512</name>
</gene>
<keyword evidence="2 8" id="KW-0245">EGF-like domain</keyword>
<proteinExistence type="predicted"/>
<dbReference type="AlphaFoldDB" id="A0AAD1SXF5"/>
<dbReference type="EMBL" id="OW240919">
    <property type="protein sequence ID" value="CAH2313281.1"/>
    <property type="molecule type" value="Genomic_DNA"/>
</dbReference>
<evidence type="ECO:0000313" key="11">
    <source>
        <dbReference type="EMBL" id="CAH2313281.1"/>
    </source>
</evidence>
<keyword evidence="7" id="KW-0325">Glycoprotein</keyword>
<feature type="disulfide bond" evidence="8">
    <location>
        <begin position="128"/>
        <end position="137"/>
    </location>
</feature>
<dbReference type="InterPro" id="IPR000782">
    <property type="entry name" value="FAS1_domain"/>
</dbReference>
<dbReference type="PANTHER" id="PTHR24038">
    <property type="entry name" value="STABILIN"/>
    <property type="match status" value="1"/>
</dbReference>
<evidence type="ECO:0000256" key="1">
    <source>
        <dbReference type="ARBA" id="ARBA00004167"/>
    </source>
</evidence>
<feature type="domain" description="EGF-like" evidence="9">
    <location>
        <begin position="704"/>
        <end position="744"/>
    </location>
</feature>
<evidence type="ECO:0000313" key="12">
    <source>
        <dbReference type="Proteomes" id="UP001295444"/>
    </source>
</evidence>
<dbReference type="PROSITE" id="PS50213">
    <property type="entry name" value="FAS1"/>
    <property type="match status" value="2"/>
</dbReference>
<dbReference type="InterPro" id="IPR024731">
    <property type="entry name" value="NELL2-like_EGF"/>
</dbReference>
<dbReference type="PROSITE" id="PS01186">
    <property type="entry name" value="EGF_2"/>
    <property type="match status" value="7"/>
</dbReference>
<name>A0AAD1SXF5_PELCU</name>
<keyword evidence="6 8" id="KW-1015">Disulfide bond</keyword>
<feature type="domain" description="EGF-like" evidence="9">
    <location>
        <begin position="923"/>
        <end position="964"/>
    </location>
</feature>
<protein>
    <submittedName>
        <fullName evidence="11">Stabilin-1 isoform X1</fullName>
    </submittedName>
</protein>
<evidence type="ECO:0000256" key="3">
    <source>
        <dbReference type="ARBA" id="ARBA00022692"/>
    </source>
</evidence>
<accession>A0AAD1SXF5</accession>
<dbReference type="Pfam" id="PF02469">
    <property type="entry name" value="Fasciclin"/>
    <property type="match status" value="2"/>
</dbReference>
<evidence type="ECO:0000256" key="8">
    <source>
        <dbReference type="PROSITE-ProRule" id="PRU00076"/>
    </source>
</evidence>
<dbReference type="SUPFAM" id="SSF57196">
    <property type="entry name" value="EGF/Laminin"/>
    <property type="match status" value="1"/>
</dbReference>
<dbReference type="PROSITE" id="PS00022">
    <property type="entry name" value="EGF_1"/>
    <property type="match status" value="3"/>
</dbReference>
<evidence type="ECO:0000256" key="4">
    <source>
        <dbReference type="ARBA" id="ARBA00022989"/>
    </source>
</evidence>
<feature type="domain" description="EGF-like" evidence="9">
    <location>
        <begin position="794"/>
        <end position="836"/>
    </location>
</feature>
<dbReference type="InterPro" id="IPR000742">
    <property type="entry name" value="EGF"/>
</dbReference>
<organism evidence="11 12">
    <name type="scientific">Pelobates cultripes</name>
    <name type="common">Western spadefoot toad</name>
    <dbReference type="NCBI Taxonomy" id="61616"/>
    <lineage>
        <taxon>Eukaryota</taxon>
        <taxon>Metazoa</taxon>
        <taxon>Chordata</taxon>
        <taxon>Craniata</taxon>
        <taxon>Vertebrata</taxon>
        <taxon>Euteleostomi</taxon>
        <taxon>Amphibia</taxon>
        <taxon>Batrachia</taxon>
        <taxon>Anura</taxon>
        <taxon>Pelobatoidea</taxon>
        <taxon>Pelobatidae</taxon>
        <taxon>Pelobates</taxon>
    </lineage>
</organism>
<feature type="domain" description="EGF-like" evidence="9">
    <location>
        <begin position="100"/>
        <end position="138"/>
    </location>
</feature>
<evidence type="ECO:0000256" key="7">
    <source>
        <dbReference type="ARBA" id="ARBA00023180"/>
    </source>
</evidence>
<dbReference type="Pfam" id="PF24887">
    <property type="entry name" value="EGF_STAB1-2"/>
    <property type="match status" value="1"/>
</dbReference>
<feature type="domain" description="EGF-like" evidence="9">
    <location>
        <begin position="146"/>
        <end position="183"/>
    </location>
</feature>
<comment type="subcellular location">
    <subcellularLocation>
        <location evidence="1">Membrane</location>
        <topology evidence="1">Single-pass membrane protein</topology>
    </subcellularLocation>
</comment>
<evidence type="ECO:0000259" key="9">
    <source>
        <dbReference type="PROSITE" id="PS50026"/>
    </source>
</evidence>
<evidence type="ECO:0000256" key="5">
    <source>
        <dbReference type="ARBA" id="ARBA00023136"/>
    </source>
</evidence>
<dbReference type="InterPro" id="IPR056806">
    <property type="entry name" value="EGF_STAB1-2"/>
</dbReference>
<reference evidence="11" key="1">
    <citation type="submission" date="2022-03" db="EMBL/GenBank/DDBJ databases">
        <authorList>
            <person name="Alioto T."/>
            <person name="Alioto T."/>
            <person name="Gomez Garrido J."/>
        </authorList>
    </citation>
    <scope>NUCLEOTIDE SEQUENCE</scope>
</reference>
<keyword evidence="5" id="KW-0472">Membrane</keyword>
<dbReference type="SMART" id="SM00181">
    <property type="entry name" value="EGF"/>
    <property type="match status" value="12"/>
</dbReference>
<evidence type="ECO:0000259" key="10">
    <source>
        <dbReference type="PROSITE" id="PS50213"/>
    </source>
</evidence>
<dbReference type="Pfam" id="PF12947">
    <property type="entry name" value="EGF_3"/>
    <property type="match status" value="5"/>
</dbReference>
<dbReference type="PROSITE" id="PS50026">
    <property type="entry name" value="EGF_3"/>
    <property type="match status" value="8"/>
</dbReference>
<feature type="domain" description="FAS1" evidence="10">
    <location>
        <begin position="488"/>
        <end position="623"/>
    </location>
</feature>
<dbReference type="FunFam" id="2.10.25.10:FF:000040">
    <property type="entry name" value="Stabilin 2"/>
    <property type="match status" value="2"/>
</dbReference>
<feature type="domain" description="EGF-like" evidence="9">
    <location>
        <begin position="837"/>
        <end position="879"/>
    </location>
</feature>
<dbReference type="SMART" id="SM00554">
    <property type="entry name" value="FAS1"/>
    <property type="match status" value="2"/>
</dbReference>
<evidence type="ECO:0000256" key="2">
    <source>
        <dbReference type="ARBA" id="ARBA00022536"/>
    </source>
</evidence>
<dbReference type="SUPFAM" id="SSF82153">
    <property type="entry name" value="FAS1 domain"/>
    <property type="match status" value="2"/>
</dbReference>
<dbReference type="GO" id="GO:0016020">
    <property type="term" value="C:membrane"/>
    <property type="evidence" value="ECO:0007669"/>
    <property type="project" value="UniProtKB-SubCell"/>
</dbReference>
<dbReference type="InterPro" id="IPR036378">
    <property type="entry name" value="FAS1_dom_sf"/>
</dbReference>
<keyword evidence="4" id="KW-1133">Transmembrane helix</keyword>
<feature type="domain" description="EGF-like" evidence="9">
    <location>
        <begin position="880"/>
        <end position="922"/>
    </location>
</feature>
<feature type="domain" description="EGF-like" evidence="9">
    <location>
        <begin position="224"/>
        <end position="263"/>
    </location>
</feature>
<feature type="disulfide bond" evidence="8">
    <location>
        <begin position="173"/>
        <end position="182"/>
    </location>
</feature>
<dbReference type="SUPFAM" id="SSF57184">
    <property type="entry name" value="Growth factor receptor domain"/>
    <property type="match status" value="1"/>
</dbReference>
<comment type="caution">
    <text evidence="8">Lacks conserved residue(s) required for the propagation of feature annotation.</text>
</comment>
<evidence type="ECO:0000256" key="6">
    <source>
        <dbReference type="ARBA" id="ARBA00023157"/>
    </source>
</evidence>
<feature type="disulfide bond" evidence="8">
    <location>
        <begin position="734"/>
        <end position="743"/>
    </location>
</feature>
<keyword evidence="3" id="KW-0812">Transmembrane</keyword>
<feature type="domain" description="FAS1" evidence="10">
    <location>
        <begin position="345"/>
        <end position="476"/>
    </location>
</feature>
<dbReference type="FunFam" id="2.30.180.10:FF:000014">
    <property type="entry name" value="Stabilin 1"/>
    <property type="match status" value="1"/>
</dbReference>